<dbReference type="PROSITE" id="PS01185">
    <property type="entry name" value="CTCK_1"/>
    <property type="match status" value="1"/>
</dbReference>
<dbReference type="SMART" id="SM00121">
    <property type="entry name" value="IB"/>
    <property type="match status" value="1"/>
</dbReference>
<evidence type="ECO:0000313" key="7">
    <source>
        <dbReference type="EMBL" id="TPP67755.1"/>
    </source>
</evidence>
<name>A0A504Z4U2_FASGI</name>
<dbReference type="OrthoDB" id="365605at2759"/>
<comment type="caution">
    <text evidence="3">Lacks conserved residue(s) required for the propagation of feature annotation.</text>
</comment>
<feature type="domain" description="IGFBP N-terminal" evidence="6">
    <location>
        <begin position="55"/>
        <end position="127"/>
    </location>
</feature>
<dbReference type="GO" id="GO:0045597">
    <property type="term" value="P:positive regulation of cell differentiation"/>
    <property type="evidence" value="ECO:0007669"/>
    <property type="project" value="TreeGrafter"/>
</dbReference>
<dbReference type="EMBL" id="SUNJ01000309">
    <property type="protein sequence ID" value="TPP67755.1"/>
    <property type="molecule type" value="Genomic_DNA"/>
</dbReference>
<sequence length="485" mass="53658">MMLSLWYSLCLICGLSLTNSNVIETLPKGLGERVPPCYECMLYGAHDTVTSLSSRPPNCPTKCVCPLGRATDQKPQCPQGVPVVRDGCDCCWICARQSGESCSARYICDPTDGLECMYPGEGNETVRPTVPNGGSNGVAQSRAQLTAVQSSLKVHGICWKRQGRPCRVNGTWLSHGEVQTNQCRHQCSCMDGILLCTDLCVTQEQQRPPDAFCDQLDGDGPQMQLRLMPPAPGDCCRRWMCVVVADIQDRESRLWTDSDEAEVEPARAVYLPNGLESVLEETSPSSMKVVQDLCISNSRQSSPWTSCSQSCGLGLSTRWTTETVDCHNVTQTRLCFWRPCRRFSTSKNNTFTPTLKFSRPGYLKFATLPTDPANPSNFIWSNPNSTMDPVVGGKSGNANSKTSGSTSGSIVCQMERAFQSRFCNLPPPDSCCWPSRSTTRRLRFRCTGGRIVYHFFEWINTCQCSPVPCEKVLGDRTSEYKITLI</sequence>
<feature type="domain" description="CTCK" evidence="5">
    <location>
        <begin position="412"/>
        <end position="470"/>
    </location>
</feature>
<dbReference type="Proteomes" id="UP000316759">
    <property type="component" value="Unassembled WGS sequence"/>
</dbReference>
<dbReference type="AlphaFoldDB" id="A0A504Z4U2"/>
<reference evidence="7 8" key="1">
    <citation type="submission" date="2019-04" db="EMBL/GenBank/DDBJ databases">
        <title>Annotation for the trematode Fasciola gigantica.</title>
        <authorList>
            <person name="Choi Y.-J."/>
        </authorList>
    </citation>
    <scope>NUCLEOTIDE SEQUENCE [LARGE SCALE GENOMIC DNA]</scope>
    <source>
        <strain evidence="7">Uganda_cow_1</strain>
    </source>
</reference>
<dbReference type="GO" id="GO:0007165">
    <property type="term" value="P:signal transduction"/>
    <property type="evidence" value="ECO:0007669"/>
    <property type="project" value="InterPro"/>
</dbReference>
<keyword evidence="2" id="KW-1015">Disulfide bond</keyword>
<organism evidence="7 8">
    <name type="scientific">Fasciola gigantica</name>
    <name type="common">Giant liver fluke</name>
    <dbReference type="NCBI Taxonomy" id="46835"/>
    <lineage>
        <taxon>Eukaryota</taxon>
        <taxon>Metazoa</taxon>
        <taxon>Spiralia</taxon>
        <taxon>Lophotrochozoa</taxon>
        <taxon>Platyhelminthes</taxon>
        <taxon>Trematoda</taxon>
        <taxon>Digenea</taxon>
        <taxon>Plagiorchiida</taxon>
        <taxon>Echinostomata</taxon>
        <taxon>Echinostomatoidea</taxon>
        <taxon>Fasciolidae</taxon>
        <taxon>Fasciola</taxon>
    </lineage>
</organism>
<keyword evidence="1 4" id="KW-0732">Signal</keyword>
<comment type="caution">
    <text evidence="7">The sequence shown here is derived from an EMBL/GenBank/DDBJ whole genome shotgun (WGS) entry which is preliminary data.</text>
</comment>
<dbReference type="InterPro" id="IPR009030">
    <property type="entry name" value="Growth_fac_rcpt_cys_sf"/>
</dbReference>
<dbReference type="GO" id="GO:0008201">
    <property type="term" value="F:heparin binding"/>
    <property type="evidence" value="ECO:0007669"/>
    <property type="project" value="TreeGrafter"/>
</dbReference>
<dbReference type="PANTHER" id="PTHR11348:SF17">
    <property type="entry name" value="CCN"/>
    <property type="match status" value="1"/>
</dbReference>
<dbReference type="PANTHER" id="PTHR11348">
    <property type="entry name" value="CONNECTIVE TISSUE GROWTH FACTOR-RELATED"/>
    <property type="match status" value="1"/>
</dbReference>
<evidence type="ECO:0000256" key="3">
    <source>
        <dbReference type="PROSITE-ProRule" id="PRU00039"/>
    </source>
</evidence>
<evidence type="ECO:0000256" key="1">
    <source>
        <dbReference type="ARBA" id="ARBA00022729"/>
    </source>
</evidence>
<proteinExistence type="predicted"/>
<dbReference type="InterPro" id="IPR006207">
    <property type="entry name" value="Cys_knot_C"/>
</dbReference>
<dbReference type="SUPFAM" id="SSF57184">
    <property type="entry name" value="Growth factor receptor domain"/>
    <property type="match status" value="1"/>
</dbReference>
<dbReference type="GO" id="GO:0005178">
    <property type="term" value="F:integrin binding"/>
    <property type="evidence" value="ECO:0007669"/>
    <property type="project" value="TreeGrafter"/>
</dbReference>
<dbReference type="GO" id="GO:0007155">
    <property type="term" value="P:cell adhesion"/>
    <property type="evidence" value="ECO:0007669"/>
    <property type="project" value="TreeGrafter"/>
</dbReference>
<evidence type="ECO:0000259" key="5">
    <source>
        <dbReference type="PROSITE" id="PS01225"/>
    </source>
</evidence>
<dbReference type="Pfam" id="PF00219">
    <property type="entry name" value="IGFBP"/>
    <property type="match status" value="1"/>
</dbReference>
<dbReference type="PROSITE" id="PS51323">
    <property type="entry name" value="IGFBP_N_2"/>
    <property type="match status" value="1"/>
</dbReference>
<evidence type="ECO:0000259" key="6">
    <source>
        <dbReference type="PROSITE" id="PS51323"/>
    </source>
</evidence>
<dbReference type="InterPro" id="IPR043973">
    <property type="entry name" value="TSP1_CCN"/>
</dbReference>
<evidence type="ECO:0000256" key="2">
    <source>
        <dbReference type="ARBA" id="ARBA00023157"/>
    </source>
</evidence>
<feature type="chain" id="PRO_5021380388" evidence="4">
    <location>
        <begin position="21"/>
        <end position="485"/>
    </location>
</feature>
<evidence type="ECO:0000313" key="8">
    <source>
        <dbReference type="Proteomes" id="UP000316759"/>
    </source>
</evidence>
<dbReference type="PROSITE" id="PS01225">
    <property type="entry name" value="CTCK_2"/>
    <property type="match status" value="1"/>
</dbReference>
<dbReference type="InterPro" id="IPR000867">
    <property type="entry name" value="IGFBP-like"/>
</dbReference>
<dbReference type="InterPro" id="IPR050941">
    <property type="entry name" value="CCN"/>
</dbReference>
<dbReference type="Pfam" id="PF19035">
    <property type="entry name" value="TSP1_CCN"/>
    <property type="match status" value="1"/>
</dbReference>
<dbReference type="GO" id="GO:0031012">
    <property type="term" value="C:extracellular matrix"/>
    <property type="evidence" value="ECO:0007669"/>
    <property type="project" value="TreeGrafter"/>
</dbReference>
<protein>
    <submittedName>
        <fullName evidence="7">Uncharacterized protein</fullName>
    </submittedName>
</protein>
<evidence type="ECO:0000256" key="4">
    <source>
        <dbReference type="SAM" id="SignalP"/>
    </source>
</evidence>
<gene>
    <name evidence="7" type="ORF">FGIG_06090</name>
</gene>
<feature type="signal peptide" evidence="4">
    <location>
        <begin position="1"/>
        <end position="20"/>
    </location>
</feature>
<dbReference type="STRING" id="46835.A0A504Z4U2"/>
<keyword evidence="8" id="KW-1185">Reference proteome</keyword>
<accession>A0A504Z4U2</accession>
<dbReference type="GO" id="GO:0005615">
    <property type="term" value="C:extracellular space"/>
    <property type="evidence" value="ECO:0007669"/>
    <property type="project" value="TreeGrafter"/>
</dbReference>